<dbReference type="Proteomes" id="UP001154265">
    <property type="component" value="Unassembled WGS sequence"/>
</dbReference>
<name>A0ABT6EVT6_9SYNE</name>
<keyword evidence="2" id="KW-1185">Reference proteome</keyword>
<organism evidence="1 2">
    <name type="scientific">Candidatus Synechococcus calcipolaris G9</name>
    <dbReference type="NCBI Taxonomy" id="1497997"/>
    <lineage>
        <taxon>Bacteria</taxon>
        <taxon>Bacillati</taxon>
        <taxon>Cyanobacteriota</taxon>
        <taxon>Cyanophyceae</taxon>
        <taxon>Synechococcales</taxon>
        <taxon>Synechococcaceae</taxon>
        <taxon>Synechococcus</taxon>
    </lineage>
</organism>
<dbReference type="EMBL" id="JAKKUT010000002">
    <property type="protein sequence ID" value="MDG2989897.1"/>
    <property type="molecule type" value="Genomic_DNA"/>
</dbReference>
<evidence type="ECO:0000313" key="1">
    <source>
        <dbReference type="EMBL" id="MDG2989897.1"/>
    </source>
</evidence>
<accession>A0ABT6EVT6</accession>
<dbReference type="InterPro" id="IPR027417">
    <property type="entry name" value="P-loop_NTPase"/>
</dbReference>
<sequence>MDKVMGNLQSLTSALRQLEQHRIQLFSESDDLETTGRLQEINLTALQNEISSEFAVLGKLKIRFSRNTLNIGVIGRARQGKSRLLQTLSGLSSAEIPSGDRSHCTGVRSTIHHNPGVKTYGEVWFYSEREFLSDVIGPYYDKLQLGSRPFSLDSFARTPLPGLPESLQGIAELGAMYEHLRKYHSNFDQYKHLLNVISPQQISKEQIREYVAQDNEAGERIYFNYLAVKEAKVVCGFPNEDVGQIALIDMPGLGDTGLGDAERLMTILGQDVDVVLFIRMPKPPGDFWADVDVKLYDTARASLVDLPIHNWAFMVLNQTAANSLIGDNARYCEDLTNSLATSHINVVECITASCADPQQANQKVLDKILNYLLENITSLDKRYAKACQDRLIRIQSEVQIELEKAKKAMGFGGQKDGWFPLFIKLFNQLWDDLTGGLRKLLDKLEESRDCCDEDLQKQLKIVLASARQDTRFPSVEQIEICRDREGGYPNAYYRYLNEVRANLSRHFLSLDDGLKRSLYNIKSEVAEVLIQDGRMGKITDARGTEFLKIIEALIPDELGQLKLGFNILASFELSYRGLIQHRIRKNLDRLTPDKAPVQLSETPSASEIHEILSILYEETLYDSEESVEKILAEPSQAAYAIVEEFLDRVLRSEGVKDEWQIFLEENRSDIWTSEFEKLGQNSRLKREWLKSIDESLSRNRLDLMQFT</sequence>
<dbReference type="RefSeq" id="WP_277865822.1">
    <property type="nucleotide sequence ID" value="NZ_JAKKUT010000002.1"/>
</dbReference>
<evidence type="ECO:0000313" key="2">
    <source>
        <dbReference type="Proteomes" id="UP001154265"/>
    </source>
</evidence>
<evidence type="ECO:0008006" key="3">
    <source>
        <dbReference type="Google" id="ProtNLM"/>
    </source>
</evidence>
<protein>
    <recommendedName>
        <fullName evidence="3">Dynamin family protein</fullName>
    </recommendedName>
</protein>
<gene>
    <name evidence="1" type="ORF">L3556_02955</name>
</gene>
<comment type="caution">
    <text evidence="1">The sequence shown here is derived from an EMBL/GenBank/DDBJ whole genome shotgun (WGS) entry which is preliminary data.</text>
</comment>
<reference evidence="1" key="2">
    <citation type="submission" date="2022-01" db="EMBL/GenBank/DDBJ databases">
        <authorList>
            <person name="Zivanovic Y."/>
            <person name="Moreira D."/>
            <person name="Lopez-Garcia P."/>
        </authorList>
    </citation>
    <scope>NUCLEOTIDE SEQUENCE</scope>
    <source>
        <strain evidence="1">G9</strain>
    </source>
</reference>
<dbReference type="SUPFAM" id="SSF52540">
    <property type="entry name" value="P-loop containing nucleoside triphosphate hydrolases"/>
    <property type="match status" value="1"/>
</dbReference>
<reference evidence="1" key="1">
    <citation type="journal article" date="2022" name="Genome Biol. Evol.">
        <title>A New Gene Family Diagnostic for Intracellular Biomineralization of Amorphous Ca Carbonates by Cyanobacteria.</title>
        <authorList>
            <person name="Benzerara K."/>
            <person name="Duprat E."/>
            <person name="Bitard-Feildel T."/>
            <person name="Caumes G."/>
            <person name="Cassier-Chauvat C."/>
            <person name="Chauvat F."/>
            <person name="Dezi M."/>
            <person name="Diop S.I."/>
            <person name="Gaschignard G."/>
            <person name="Gorgen S."/>
            <person name="Gugger M."/>
            <person name="Lopez-Garcia P."/>
            <person name="Millet M."/>
            <person name="Skouri-Panet F."/>
            <person name="Moreira D."/>
            <person name="Callebaut I."/>
        </authorList>
    </citation>
    <scope>NUCLEOTIDE SEQUENCE</scope>
    <source>
        <strain evidence="1">G9</strain>
    </source>
</reference>
<proteinExistence type="predicted"/>